<evidence type="ECO:0000313" key="3">
    <source>
        <dbReference type="Proteomes" id="UP000003586"/>
    </source>
</evidence>
<organism evidence="2 3">
    <name type="scientific">Niabella soli DSM 19437</name>
    <dbReference type="NCBI Taxonomy" id="929713"/>
    <lineage>
        <taxon>Bacteria</taxon>
        <taxon>Pseudomonadati</taxon>
        <taxon>Bacteroidota</taxon>
        <taxon>Chitinophagia</taxon>
        <taxon>Chitinophagales</taxon>
        <taxon>Chitinophagaceae</taxon>
        <taxon>Niabella</taxon>
    </lineage>
</organism>
<protein>
    <submittedName>
        <fullName evidence="2">Phytanoyl-CoA dioxygenase</fullName>
    </submittedName>
</protein>
<accession>W0EYQ8</accession>
<dbReference type="RefSeq" id="WP_008586434.1">
    <property type="nucleotide sequence ID" value="NZ_CP007035.1"/>
</dbReference>
<gene>
    <name evidence="2" type="ORF">NIASO_13900</name>
</gene>
<dbReference type="AlphaFoldDB" id="W0EYQ8"/>
<keyword evidence="2" id="KW-0560">Oxidoreductase</keyword>
<dbReference type="STRING" id="929713.NIASO_13900"/>
<name>W0EYQ8_9BACT</name>
<dbReference type="GO" id="GO:0016706">
    <property type="term" value="F:2-oxoglutarate-dependent dioxygenase activity"/>
    <property type="evidence" value="ECO:0007669"/>
    <property type="project" value="UniProtKB-ARBA"/>
</dbReference>
<dbReference type="HOGENOM" id="CLU_048953_8_0_10"/>
<dbReference type="KEGG" id="nso:NIASO_13900"/>
<comment type="cofactor">
    <cofactor evidence="1">
        <name>Fe(2+)</name>
        <dbReference type="ChEBI" id="CHEBI:29033"/>
    </cofactor>
</comment>
<sequence length="277" mass="31388">MAVPATILKELEVPYKVTKENVEAYNKNRFIKLKHVLSAGAIAVFNEIIAAQVDKMNTVTTALAQRDTYGKAFLQLFNLWRENADIRSLIFSRRLGKIAADLMQVEGVRMYHDQALFKEGGGGITPWHADQYYWPLETDKTITAWIPLQETPLEMGPLEFSAGSHQIIEGRDLSIGDESETFMEQRLKVTDFEHIIEPFDAGEVSFHSGWVFHRAGANTTPGTRRAMTIIYMDRDMKLIAPKNKNQQLDWDTWCPGAAIGAVINTPMNPVLYDRNQL</sequence>
<dbReference type="eggNOG" id="COG5285">
    <property type="taxonomic scope" value="Bacteria"/>
</dbReference>
<dbReference type="Pfam" id="PF05721">
    <property type="entry name" value="PhyH"/>
    <property type="match status" value="1"/>
</dbReference>
<evidence type="ECO:0000313" key="2">
    <source>
        <dbReference type="EMBL" id="AHF15955.1"/>
    </source>
</evidence>
<dbReference type="PANTHER" id="PTHR20883:SF48">
    <property type="entry name" value="ECTOINE DIOXYGENASE"/>
    <property type="match status" value="1"/>
</dbReference>
<dbReference type="PANTHER" id="PTHR20883">
    <property type="entry name" value="PHYTANOYL-COA DIOXYGENASE DOMAIN CONTAINING 1"/>
    <property type="match status" value="1"/>
</dbReference>
<dbReference type="EMBL" id="CP007035">
    <property type="protein sequence ID" value="AHF15955.1"/>
    <property type="molecule type" value="Genomic_DNA"/>
</dbReference>
<dbReference type="Gene3D" id="2.60.120.620">
    <property type="entry name" value="q2cbj1_9rhob like domain"/>
    <property type="match status" value="1"/>
</dbReference>
<keyword evidence="3" id="KW-1185">Reference proteome</keyword>
<reference evidence="2 3" key="1">
    <citation type="submission" date="2013-12" db="EMBL/GenBank/DDBJ databases">
        <authorList>
            <consortium name="DOE Joint Genome Institute"/>
            <person name="Eisen J."/>
            <person name="Huntemann M."/>
            <person name="Han J."/>
            <person name="Chen A."/>
            <person name="Kyrpides N."/>
            <person name="Mavromatis K."/>
            <person name="Markowitz V."/>
            <person name="Palaniappan K."/>
            <person name="Ivanova N."/>
            <person name="Schaumberg A."/>
            <person name="Pati A."/>
            <person name="Liolios K."/>
            <person name="Nordberg H.P."/>
            <person name="Cantor M.N."/>
            <person name="Hua S.X."/>
            <person name="Woyke T."/>
        </authorList>
    </citation>
    <scope>NUCLEOTIDE SEQUENCE [LARGE SCALE GENOMIC DNA]</scope>
    <source>
        <strain evidence="3">DSM 19437</strain>
    </source>
</reference>
<dbReference type="OrthoDB" id="9814777at2"/>
<dbReference type="SUPFAM" id="SSF51197">
    <property type="entry name" value="Clavaminate synthase-like"/>
    <property type="match status" value="1"/>
</dbReference>
<keyword evidence="2" id="KW-0223">Dioxygenase</keyword>
<proteinExistence type="predicted"/>
<evidence type="ECO:0000256" key="1">
    <source>
        <dbReference type="ARBA" id="ARBA00001954"/>
    </source>
</evidence>
<dbReference type="Proteomes" id="UP000003586">
    <property type="component" value="Chromosome"/>
</dbReference>
<dbReference type="InterPro" id="IPR008775">
    <property type="entry name" value="Phytyl_CoA_dOase-like"/>
</dbReference>
<dbReference type="GO" id="GO:0005506">
    <property type="term" value="F:iron ion binding"/>
    <property type="evidence" value="ECO:0007669"/>
    <property type="project" value="UniProtKB-ARBA"/>
</dbReference>